<dbReference type="GO" id="GO:0046210">
    <property type="term" value="P:nitric oxide catabolic process"/>
    <property type="evidence" value="ECO:0007669"/>
    <property type="project" value="TreeGrafter"/>
</dbReference>
<sequence>MRKSPHVIVAKCLEFIYPRRSEFSARFYDNMFVALPQAKKLFVSDRSQQEKLLFHAIANIERSMMNGKSPDRDLIEFGRMHAHAGVKREYFAVFGEIFLSTMIEFLPNKNRKILVAAWWSSYNEIAEIMIAGMELEKTKKRFEHNVFRKSC</sequence>
<evidence type="ECO:0000256" key="1">
    <source>
        <dbReference type="ARBA" id="ARBA00022617"/>
    </source>
</evidence>
<dbReference type="EMBL" id="WTUX01000017">
    <property type="protein sequence ID" value="MZR14214.1"/>
    <property type="molecule type" value="Genomic_DNA"/>
</dbReference>
<dbReference type="GO" id="GO:0005344">
    <property type="term" value="F:oxygen carrier activity"/>
    <property type="evidence" value="ECO:0007669"/>
    <property type="project" value="UniProtKB-KW"/>
</dbReference>
<keyword evidence="5" id="KW-0813">Transport</keyword>
<evidence type="ECO:0000259" key="6">
    <source>
        <dbReference type="PROSITE" id="PS01033"/>
    </source>
</evidence>
<keyword evidence="2 5" id="KW-0561">Oxygen transport</keyword>
<dbReference type="Pfam" id="PF00042">
    <property type="entry name" value="Globin"/>
    <property type="match status" value="1"/>
</dbReference>
<keyword evidence="4" id="KW-0408">Iron</keyword>
<dbReference type="PANTHER" id="PTHR43396">
    <property type="entry name" value="FLAVOHEMOPROTEIN"/>
    <property type="match status" value="1"/>
</dbReference>
<proteinExistence type="inferred from homology"/>
<dbReference type="Proteomes" id="UP000467322">
    <property type="component" value="Unassembled WGS sequence"/>
</dbReference>
<evidence type="ECO:0000256" key="3">
    <source>
        <dbReference type="ARBA" id="ARBA00022723"/>
    </source>
</evidence>
<dbReference type="GO" id="GO:0019825">
    <property type="term" value="F:oxygen binding"/>
    <property type="evidence" value="ECO:0007669"/>
    <property type="project" value="InterPro"/>
</dbReference>
<dbReference type="GO" id="GO:0046872">
    <property type="term" value="F:metal ion binding"/>
    <property type="evidence" value="ECO:0007669"/>
    <property type="project" value="UniProtKB-KW"/>
</dbReference>
<evidence type="ECO:0000313" key="8">
    <source>
        <dbReference type="Proteomes" id="UP000467322"/>
    </source>
</evidence>
<dbReference type="AlphaFoldDB" id="A0A845MAF1"/>
<evidence type="ECO:0000313" key="7">
    <source>
        <dbReference type="EMBL" id="MZR14214.1"/>
    </source>
</evidence>
<comment type="caution">
    <text evidence="7">The sequence shown here is derived from an EMBL/GenBank/DDBJ whole genome shotgun (WGS) entry which is preliminary data.</text>
</comment>
<feature type="domain" description="Globin" evidence="6">
    <location>
        <begin position="1"/>
        <end position="134"/>
    </location>
</feature>
<name>A0A845MAF1_9RHOB</name>
<dbReference type="PROSITE" id="PS01033">
    <property type="entry name" value="GLOBIN"/>
    <property type="match status" value="1"/>
</dbReference>
<dbReference type="InterPro" id="IPR009050">
    <property type="entry name" value="Globin-like_sf"/>
</dbReference>
<gene>
    <name evidence="7" type="ORF">GQE99_14420</name>
</gene>
<organism evidence="7 8">
    <name type="scientific">Maritimibacter harenae</name>
    <dbReference type="NCBI Taxonomy" id="2606218"/>
    <lineage>
        <taxon>Bacteria</taxon>
        <taxon>Pseudomonadati</taxon>
        <taxon>Pseudomonadota</taxon>
        <taxon>Alphaproteobacteria</taxon>
        <taxon>Rhodobacterales</taxon>
        <taxon>Roseobacteraceae</taxon>
        <taxon>Maritimibacter</taxon>
    </lineage>
</organism>
<dbReference type="GO" id="GO:0071500">
    <property type="term" value="P:cellular response to nitrosative stress"/>
    <property type="evidence" value="ECO:0007669"/>
    <property type="project" value="TreeGrafter"/>
</dbReference>
<keyword evidence="1 5" id="KW-0349">Heme</keyword>
<evidence type="ECO:0000256" key="2">
    <source>
        <dbReference type="ARBA" id="ARBA00022621"/>
    </source>
</evidence>
<dbReference type="GO" id="GO:0020037">
    <property type="term" value="F:heme binding"/>
    <property type="evidence" value="ECO:0007669"/>
    <property type="project" value="InterPro"/>
</dbReference>
<dbReference type="InterPro" id="IPR000971">
    <property type="entry name" value="Globin"/>
</dbReference>
<protein>
    <recommendedName>
        <fullName evidence="6">Globin domain-containing protein</fullName>
    </recommendedName>
</protein>
<dbReference type="SUPFAM" id="SSF46458">
    <property type="entry name" value="Globin-like"/>
    <property type="match status" value="1"/>
</dbReference>
<dbReference type="GO" id="GO:0008941">
    <property type="term" value="F:nitric oxide dioxygenase NAD(P)H activity"/>
    <property type="evidence" value="ECO:0007669"/>
    <property type="project" value="TreeGrafter"/>
</dbReference>
<keyword evidence="8" id="KW-1185">Reference proteome</keyword>
<dbReference type="Gene3D" id="1.10.490.10">
    <property type="entry name" value="Globins"/>
    <property type="match status" value="1"/>
</dbReference>
<dbReference type="PANTHER" id="PTHR43396:SF3">
    <property type="entry name" value="FLAVOHEMOPROTEIN"/>
    <property type="match status" value="1"/>
</dbReference>
<evidence type="ECO:0000256" key="5">
    <source>
        <dbReference type="RuleBase" id="RU000356"/>
    </source>
</evidence>
<dbReference type="GO" id="GO:0071949">
    <property type="term" value="F:FAD binding"/>
    <property type="evidence" value="ECO:0007669"/>
    <property type="project" value="TreeGrafter"/>
</dbReference>
<comment type="similarity">
    <text evidence="5">Belongs to the globin family.</text>
</comment>
<dbReference type="InterPro" id="IPR012292">
    <property type="entry name" value="Globin/Proto"/>
</dbReference>
<accession>A0A845MAF1</accession>
<keyword evidence="3" id="KW-0479">Metal-binding</keyword>
<dbReference type="RefSeq" id="WP_161352327.1">
    <property type="nucleotide sequence ID" value="NZ_WTUX01000017.1"/>
</dbReference>
<evidence type="ECO:0000256" key="4">
    <source>
        <dbReference type="ARBA" id="ARBA00023004"/>
    </source>
</evidence>
<reference evidence="7 8" key="1">
    <citation type="submission" date="2019-12" db="EMBL/GenBank/DDBJ databases">
        <title>Maritimibacter sp. nov. sp. isolated from sea sand.</title>
        <authorList>
            <person name="Kim J."/>
            <person name="Jeong S.E."/>
            <person name="Jung H.S."/>
            <person name="Jeon C.O."/>
        </authorList>
    </citation>
    <scope>NUCLEOTIDE SEQUENCE [LARGE SCALE GENOMIC DNA]</scope>
    <source>
        <strain evidence="7 8">DP07</strain>
    </source>
</reference>